<sequence>MAKSKRTKAPTVGTRKSKRTKVDNVTSSPDVKRTTEESTKLTKAARRISDESIQQQQDREEAQWWKLHVDKVSTLIHKCMNAYNWDKDTAKRVLSSYRQFLVVKREEEDWSVEPKLKPCWSVDRMWEEHVDMDDYSFDTETLCGHVVHRPNSAYEGGDEDLTREKVQQRFGEDFDWELWTNVKLSFRDQLGDSKLYEVNALQPISCHFYSYAISKEPGDDEDDYRFVYEEKDIQEGDTPSSLGMTIISSDSEIVVSTIHKYMVKFAILHSNGDAYVDYLTGKETPLLDSFELFATEHLKDVSRKDLIFSFNGRRLYTFDTAATLNLSDNDVIDATPVKEYHSEGCICCQKKQNPLAFATER</sequence>
<name>A0ABD3NWH7_9STRA</name>
<gene>
    <name evidence="2" type="ORF">ACHAWO_007052</name>
</gene>
<evidence type="ECO:0000256" key="1">
    <source>
        <dbReference type="SAM" id="MobiDB-lite"/>
    </source>
</evidence>
<dbReference type="Gene3D" id="3.10.20.90">
    <property type="entry name" value="Phosphatidylinositol 3-kinase Catalytic Subunit, Chain A, domain 1"/>
    <property type="match status" value="1"/>
</dbReference>
<evidence type="ECO:0000313" key="2">
    <source>
        <dbReference type="EMBL" id="KAL3780275.1"/>
    </source>
</evidence>
<organism evidence="2 3">
    <name type="scientific">Cyclotella atomus</name>
    <dbReference type="NCBI Taxonomy" id="382360"/>
    <lineage>
        <taxon>Eukaryota</taxon>
        <taxon>Sar</taxon>
        <taxon>Stramenopiles</taxon>
        <taxon>Ochrophyta</taxon>
        <taxon>Bacillariophyta</taxon>
        <taxon>Coscinodiscophyceae</taxon>
        <taxon>Thalassiosirophycidae</taxon>
        <taxon>Stephanodiscales</taxon>
        <taxon>Stephanodiscaceae</taxon>
        <taxon>Cyclotella</taxon>
    </lineage>
</organism>
<dbReference type="Proteomes" id="UP001530400">
    <property type="component" value="Unassembled WGS sequence"/>
</dbReference>
<keyword evidence="3" id="KW-1185">Reference proteome</keyword>
<dbReference type="InterPro" id="IPR029071">
    <property type="entry name" value="Ubiquitin-like_domsf"/>
</dbReference>
<dbReference type="CDD" id="cd01763">
    <property type="entry name" value="Ubl_SUMO_like"/>
    <property type="match status" value="1"/>
</dbReference>
<dbReference type="EMBL" id="JALLPJ020000899">
    <property type="protein sequence ID" value="KAL3780275.1"/>
    <property type="molecule type" value="Genomic_DNA"/>
</dbReference>
<proteinExistence type="predicted"/>
<dbReference type="AlphaFoldDB" id="A0ABD3NWH7"/>
<protein>
    <recommendedName>
        <fullName evidence="4">Ubiquitin-like domain-containing protein</fullName>
    </recommendedName>
</protein>
<comment type="caution">
    <text evidence="2">The sequence shown here is derived from an EMBL/GenBank/DDBJ whole genome shotgun (WGS) entry which is preliminary data.</text>
</comment>
<reference evidence="2 3" key="1">
    <citation type="submission" date="2024-10" db="EMBL/GenBank/DDBJ databases">
        <title>Updated reference genomes for cyclostephanoid diatoms.</title>
        <authorList>
            <person name="Roberts W.R."/>
            <person name="Alverson A.J."/>
        </authorList>
    </citation>
    <scope>NUCLEOTIDE SEQUENCE [LARGE SCALE GENOMIC DNA]</scope>
    <source>
        <strain evidence="2 3">AJA010-31</strain>
    </source>
</reference>
<evidence type="ECO:0000313" key="3">
    <source>
        <dbReference type="Proteomes" id="UP001530400"/>
    </source>
</evidence>
<accession>A0ABD3NWH7</accession>
<dbReference type="SUPFAM" id="SSF54236">
    <property type="entry name" value="Ubiquitin-like"/>
    <property type="match status" value="1"/>
</dbReference>
<feature type="compositionally biased region" description="Basic and acidic residues" evidence="1">
    <location>
        <begin position="30"/>
        <end position="40"/>
    </location>
</feature>
<feature type="region of interest" description="Disordered" evidence="1">
    <location>
        <begin position="1"/>
        <end position="55"/>
    </location>
</feature>
<evidence type="ECO:0008006" key="4">
    <source>
        <dbReference type="Google" id="ProtNLM"/>
    </source>
</evidence>